<dbReference type="Proteomes" id="UP000094501">
    <property type="component" value="Unassembled WGS sequence"/>
</dbReference>
<comment type="caution">
    <text evidence="2">The sequence shown here is derived from an EMBL/GenBank/DDBJ whole genome shotgun (WGS) entry which is preliminary data.</text>
</comment>
<proteinExistence type="predicted"/>
<feature type="region of interest" description="Disordered" evidence="1">
    <location>
        <begin position="99"/>
        <end position="119"/>
    </location>
</feature>
<evidence type="ECO:0000313" key="3">
    <source>
        <dbReference type="Proteomes" id="UP000094501"/>
    </source>
</evidence>
<evidence type="ECO:0000256" key="1">
    <source>
        <dbReference type="SAM" id="MobiDB-lite"/>
    </source>
</evidence>
<sequence>MPICGSRRATCASGSENQRETVDVARRDKDAPKVQGTADWFEPKDGDAGSAPASGSTARAAAPRRTLLRLLDYAIEEGRRHQLTTFVQRLEEAEIALVESTAMRSNGDDQSEPSSDRLN</sequence>
<accession>A0A1E3VX71</accession>
<protein>
    <submittedName>
        <fullName evidence="2">Uncharacterized protein</fullName>
    </submittedName>
</protein>
<feature type="compositionally biased region" description="Basic and acidic residues" evidence="1">
    <location>
        <begin position="17"/>
        <end position="32"/>
    </location>
</feature>
<evidence type="ECO:0000313" key="2">
    <source>
        <dbReference type="EMBL" id="ODR97871.1"/>
    </source>
</evidence>
<dbReference type="AlphaFoldDB" id="A0A1E3VX71"/>
<dbReference type="EMBL" id="LPWG01000014">
    <property type="protein sequence ID" value="ODR97871.1"/>
    <property type="molecule type" value="Genomic_DNA"/>
</dbReference>
<name>A0A1E3VX71_9HYPH</name>
<gene>
    <name evidence="2" type="ORF">AUC68_10010</name>
</gene>
<organism evidence="2 3">
    <name type="scientific">Methyloceanibacter methanicus</name>
    <dbReference type="NCBI Taxonomy" id="1774968"/>
    <lineage>
        <taxon>Bacteria</taxon>
        <taxon>Pseudomonadati</taxon>
        <taxon>Pseudomonadota</taxon>
        <taxon>Alphaproteobacteria</taxon>
        <taxon>Hyphomicrobiales</taxon>
        <taxon>Hyphomicrobiaceae</taxon>
        <taxon>Methyloceanibacter</taxon>
    </lineage>
</organism>
<feature type="compositionally biased region" description="Low complexity" evidence="1">
    <location>
        <begin position="48"/>
        <end position="62"/>
    </location>
</feature>
<keyword evidence="3" id="KW-1185">Reference proteome</keyword>
<feature type="region of interest" description="Disordered" evidence="1">
    <location>
        <begin position="1"/>
        <end position="62"/>
    </location>
</feature>
<reference evidence="2 3" key="1">
    <citation type="journal article" date="2016" name="Environ. Microbiol.">
        <title>New Methyloceanibacter diversity from North Sea sediments includes methanotroph containing solely the soluble methane monooxygenase.</title>
        <authorList>
            <person name="Vekeman B."/>
            <person name="Kerckhof F.M."/>
            <person name="Cremers G."/>
            <person name="de Vos P."/>
            <person name="Vandamme P."/>
            <person name="Boon N."/>
            <person name="Op den Camp H.J."/>
            <person name="Heylen K."/>
        </authorList>
    </citation>
    <scope>NUCLEOTIDE SEQUENCE [LARGE SCALE GENOMIC DNA]</scope>
    <source>
        <strain evidence="2 3">R-67174</strain>
    </source>
</reference>